<evidence type="ECO:0000256" key="3">
    <source>
        <dbReference type="ARBA" id="ARBA00022475"/>
    </source>
</evidence>
<evidence type="ECO:0000256" key="6">
    <source>
        <dbReference type="ARBA" id="ARBA00023065"/>
    </source>
</evidence>
<evidence type="ECO:0000256" key="2">
    <source>
        <dbReference type="ARBA" id="ARBA00022448"/>
    </source>
</evidence>
<evidence type="ECO:0000256" key="4">
    <source>
        <dbReference type="ARBA" id="ARBA00022692"/>
    </source>
</evidence>
<evidence type="ECO:0000256" key="9">
    <source>
        <dbReference type="RuleBase" id="RU010713"/>
    </source>
</evidence>
<dbReference type="GO" id="GO:0034220">
    <property type="term" value="P:monoatomic ion transmembrane transport"/>
    <property type="evidence" value="ECO:0007669"/>
    <property type="project" value="UniProtKB-KW"/>
</dbReference>
<accession>A0A4E0RIZ1</accession>
<evidence type="ECO:0000256" key="7">
    <source>
        <dbReference type="ARBA" id="ARBA00023136"/>
    </source>
</evidence>
<feature type="transmembrane region" description="Helical" evidence="9">
    <location>
        <begin position="241"/>
        <end position="263"/>
    </location>
</feature>
<comment type="subcellular location">
    <subcellularLocation>
        <location evidence="1 9">Cell membrane</location>
        <topology evidence="1 9">Multi-pass membrane protein</topology>
    </subcellularLocation>
</comment>
<name>A0A4E0RIZ1_FASHE</name>
<keyword evidence="8 9" id="KW-0407">Ion channel</keyword>
<evidence type="ECO:0000256" key="10">
    <source>
        <dbReference type="SAM" id="MobiDB-lite"/>
    </source>
</evidence>
<reference evidence="11" key="1">
    <citation type="submission" date="2019-03" db="EMBL/GenBank/DDBJ databases">
        <title>Improved annotation for the trematode Fasciola hepatica.</title>
        <authorList>
            <person name="Choi Y.-J."/>
            <person name="Martin J."/>
            <person name="Mitreva M."/>
        </authorList>
    </citation>
    <scope>NUCLEOTIDE SEQUENCE [LARGE SCALE GENOMIC DNA]</scope>
</reference>
<evidence type="ECO:0000313" key="11">
    <source>
        <dbReference type="EMBL" id="THD28929.1"/>
    </source>
</evidence>
<keyword evidence="12" id="KW-1185">Reference proteome</keyword>
<comment type="caution">
    <text evidence="11">The sequence shown here is derived from an EMBL/GenBank/DDBJ whole genome shotgun (WGS) entry which is preliminary data.</text>
</comment>
<keyword evidence="3" id="KW-1003">Cell membrane</keyword>
<feature type="transmembrane region" description="Helical" evidence="9">
    <location>
        <begin position="548"/>
        <end position="573"/>
    </location>
</feature>
<keyword evidence="5 9" id="KW-1133">Transmembrane helix</keyword>
<evidence type="ECO:0000256" key="5">
    <source>
        <dbReference type="ARBA" id="ARBA00022989"/>
    </source>
</evidence>
<feature type="region of interest" description="Disordered" evidence="10">
    <location>
        <begin position="347"/>
        <end position="398"/>
    </location>
</feature>
<evidence type="ECO:0000256" key="1">
    <source>
        <dbReference type="ARBA" id="ARBA00004651"/>
    </source>
</evidence>
<dbReference type="Pfam" id="PF00876">
    <property type="entry name" value="Innexin"/>
    <property type="match status" value="2"/>
</dbReference>
<dbReference type="PANTHER" id="PTHR11893:SF36">
    <property type="entry name" value="INNEXIN-5"/>
    <property type="match status" value="1"/>
</dbReference>
<feature type="transmembrane region" description="Helical" evidence="9">
    <location>
        <begin position="673"/>
        <end position="696"/>
    </location>
</feature>
<dbReference type="Proteomes" id="UP000230066">
    <property type="component" value="Unassembled WGS sequence"/>
</dbReference>
<sequence>MASNQANLGICVLPEGHTSTLVSDPVCHLDIANPCACLDPCASVPSIEEDHPGPQISDHSSSDCQWSTEEHILKRLYEAEGAKLDAAFFYSGMHDAPVLHSPYLYDSYEYGFPHSSIAHSPNAERTFSRHHAKLSSDPTILLTLVRWARIGSSKLAGDDDHVDRLNYQFTTLIILVLITLTGLRQYISHLPLQCWIPQEFSRSWEEYAEHYCWVTNTYFSNIEARLPPPEEKKNVVRYYQWATFVLGLQAAGFILPCLIWRLLQNYSGFQVKRIMNGVMRISFAPNSTMTRSVRGIAHYMDAIIYHRKYKFWRNLRTEFAQENAKTHSCEKESVKFLSKPVHQAGEPVKSVQFRTPSSGSAEDYGSTTGAVSTVIESSSSTRKKGPAPSPPIRSLRGQVTTFDTQLRSTVPSSGHQVTSLKCCSPKWGNLCTLCVSSSQKKHGADDLQLRNVELRKKRTKSSESDPDFGECVSSETVQPLIVGDSDSSQDPSSATQRGCACCQPEGRESSNVKIFVPLTRPGDETEHVQMGNKSSRWKHFSRVIGNAVWFSVRLLLTLIFLIPGCLCHCLRGTQKTKCVQRSNSFLFYLYVTMKLLYLLNLIGQMYFMKFFLDTESHFFGFYVLRDLIQGRMWTQTGNFPRVTYCDFEAKKPGKNYRYTLQCVLPLNLFLEKIYIFLWFWMIFVAILTAYSLLKWLSRLSIPQSRRHFVRKFLIPWKLPHGCDEPDQRAMEMFIDQYLDLNGVFILWLIATNAGELISGELIAALWGLFQTRLTSTQSAKLCLFDSSDSVLDCSNGVCERNARNNYGTLNISASTGQTHCSLLLDDKQWEPRHLHMGNPMPSYCAMPKRRVHNKARAPDIPYSRFTSRKSLCPSSSALLFPPTEVNEYNQMDRCAIDSSLDSIV</sequence>
<dbReference type="PROSITE" id="PS51013">
    <property type="entry name" value="PANNEXIN"/>
    <property type="match status" value="1"/>
</dbReference>
<dbReference type="AlphaFoldDB" id="A0A4E0RIZ1"/>
<keyword evidence="2 9" id="KW-0813">Transport</keyword>
<dbReference type="PANTHER" id="PTHR11893">
    <property type="entry name" value="INNEXIN"/>
    <property type="match status" value="1"/>
</dbReference>
<comment type="function">
    <text evidence="9">Structural component of the gap junctions.</text>
</comment>
<evidence type="ECO:0000256" key="8">
    <source>
        <dbReference type="ARBA" id="ARBA00023303"/>
    </source>
</evidence>
<feature type="transmembrane region" description="Helical" evidence="9">
    <location>
        <begin position="585"/>
        <end position="607"/>
    </location>
</feature>
<dbReference type="InterPro" id="IPR000990">
    <property type="entry name" value="Innexin"/>
</dbReference>
<feature type="compositionally biased region" description="Polar residues" evidence="10">
    <location>
        <begin position="352"/>
        <end position="380"/>
    </location>
</feature>
<comment type="similarity">
    <text evidence="9">Belongs to the pannexin family.</text>
</comment>
<keyword evidence="4 9" id="KW-0812">Transmembrane</keyword>
<keyword evidence="6 9" id="KW-0406">Ion transport</keyword>
<dbReference type="EMBL" id="JXXN02000039">
    <property type="protein sequence ID" value="THD28929.1"/>
    <property type="molecule type" value="Genomic_DNA"/>
</dbReference>
<organism evidence="11 12">
    <name type="scientific">Fasciola hepatica</name>
    <name type="common">Liver fluke</name>
    <dbReference type="NCBI Taxonomy" id="6192"/>
    <lineage>
        <taxon>Eukaryota</taxon>
        <taxon>Metazoa</taxon>
        <taxon>Spiralia</taxon>
        <taxon>Lophotrochozoa</taxon>
        <taxon>Platyhelminthes</taxon>
        <taxon>Trematoda</taxon>
        <taxon>Digenea</taxon>
        <taxon>Plagiorchiida</taxon>
        <taxon>Echinostomata</taxon>
        <taxon>Echinostomatoidea</taxon>
        <taxon>Fasciolidae</taxon>
        <taxon>Fasciola</taxon>
    </lineage>
</organism>
<evidence type="ECO:0000313" key="12">
    <source>
        <dbReference type="Proteomes" id="UP000230066"/>
    </source>
</evidence>
<dbReference type="PRINTS" id="PR01262">
    <property type="entry name" value="INNEXIN"/>
</dbReference>
<dbReference type="GO" id="GO:0005921">
    <property type="term" value="C:gap junction"/>
    <property type="evidence" value="ECO:0007669"/>
    <property type="project" value="UniProtKB-UniRule"/>
</dbReference>
<proteinExistence type="inferred from homology"/>
<gene>
    <name evidence="9" type="primary">inx</name>
    <name evidence="11" type="ORF">D915_000228</name>
</gene>
<protein>
    <recommendedName>
        <fullName evidence="9">Innexin</fullName>
    </recommendedName>
</protein>
<dbReference type="GO" id="GO:0005886">
    <property type="term" value="C:plasma membrane"/>
    <property type="evidence" value="ECO:0007669"/>
    <property type="project" value="UniProtKB-SubCell"/>
</dbReference>
<keyword evidence="7 9" id="KW-0472">Membrane</keyword>